<evidence type="ECO:0000313" key="3">
    <source>
        <dbReference type="EMBL" id="TDP82829.1"/>
    </source>
</evidence>
<dbReference type="InterPro" id="IPR042095">
    <property type="entry name" value="SUMF_sf"/>
</dbReference>
<dbReference type="SUPFAM" id="SSF56436">
    <property type="entry name" value="C-type lectin-like"/>
    <property type="match status" value="1"/>
</dbReference>
<evidence type="ECO:0000313" key="4">
    <source>
        <dbReference type="Proteomes" id="UP000294593"/>
    </source>
</evidence>
<dbReference type="Pfam" id="PF03781">
    <property type="entry name" value="FGE-sulfatase"/>
    <property type="match status" value="1"/>
</dbReference>
<feature type="region of interest" description="Disordered" evidence="1">
    <location>
        <begin position="1"/>
        <end position="24"/>
    </location>
</feature>
<proteinExistence type="predicted"/>
<reference evidence="3 4" key="1">
    <citation type="submission" date="2019-03" db="EMBL/GenBank/DDBJ databases">
        <title>Genomic Encyclopedia of Type Strains, Phase IV (KMG-IV): sequencing the most valuable type-strain genomes for metagenomic binning, comparative biology and taxonomic classification.</title>
        <authorList>
            <person name="Goeker M."/>
        </authorList>
    </citation>
    <scope>NUCLEOTIDE SEQUENCE [LARGE SCALE GENOMIC DNA]</scope>
    <source>
        <strain evidence="3 4">DSM 11901</strain>
    </source>
</reference>
<protein>
    <submittedName>
        <fullName evidence="3">Formylglycine-generating enzyme required for sulfatase activity</fullName>
    </submittedName>
</protein>
<dbReference type="EMBL" id="SNXW01000005">
    <property type="protein sequence ID" value="TDP82829.1"/>
    <property type="molecule type" value="Genomic_DNA"/>
</dbReference>
<sequence>MAFLSKAEAPTLASVKPPGNPKRNHFHIKPEDLAKLPVPQQPTELAQALAAMQVGSIDARKEVLKAKVFKDMVYVRGGSFMRGDFASLMGIEGVSRMTSKSDDKVVKEISLSDFWISKYKVTYAEFDVFTDATGRPRTGATYGGDVRQPPTLAARAYWQEAKNYCQWLGQLTGLPMDLPTEAQWEYAARSRGQFFMVATADGNAEFGKGVPYDAQVEIVSPMRRLSTYPVGLFPSNPLGLHDMSTNGKEWVDDWYAEDAYSMASTLEPRGPATGNLKVIRGGGADSPLIGSTVHRYKADPYPLEKDDDTGKLVAVPSSFMPALRCAVTPH</sequence>
<comment type="caution">
    <text evidence="3">The sequence shown here is derived from an EMBL/GenBank/DDBJ whole genome shotgun (WGS) entry which is preliminary data.</text>
</comment>
<name>A0A4R6R9Z6_9BURK</name>
<dbReference type="PANTHER" id="PTHR23150:SF19">
    <property type="entry name" value="FORMYLGLYCINE-GENERATING ENZYME"/>
    <property type="match status" value="1"/>
</dbReference>
<dbReference type="InterPro" id="IPR051043">
    <property type="entry name" value="Sulfatase_Mod_Factor_Kinase"/>
</dbReference>
<evidence type="ECO:0000259" key="2">
    <source>
        <dbReference type="Pfam" id="PF03781"/>
    </source>
</evidence>
<dbReference type="InterPro" id="IPR005532">
    <property type="entry name" value="SUMF_dom"/>
</dbReference>
<dbReference type="InterPro" id="IPR016187">
    <property type="entry name" value="CTDL_fold"/>
</dbReference>
<evidence type="ECO:0000256" key="1">
    <source>
        <dbReference type="SAM" id="MobiDB-lite"/>
    </source>
</evidence>
<dbReference type="PANTHER" id="PTHR23150">
    <property type="entry name" value="SULFATASE MODIFYING FACTOR 1, 2"/>
    <property type="match status" value="1"/>
</dbReference>
<organism evidence="3 4">
    <name type="scientific">Aquabacterium commune</name>
    <dbReference type="NCBI Taxonomy" id="70586"/>
    <lineage>
        <taxon>Bacteria</taxon>
        <taxon>Pseudomonadati</taxon>
        <taxon>Pseudomonadota</taxon>
        <taxon>Betaproteobacteria</taxon>
        <taxon>Burkholderiales</taxon>
        <taxon>Aquabacterium</taxon>
    </lineage>
</organism>
<dbReference type="AlphaFoldDB" id="A0A4R6R9Z6"/>
<feature type="domain" description="Sulfatase-modifying factor enzyme-like" evidence="2">
    <location>
        <begin position="70"/>
        <end position="283"/>
    </location>
</feature>
<dbReference type="Proteomes" id="UP000294593">
    <property type="component" value="Unassembled WGS sequence"/>
</dbReference>
<gene>
    <name evidence="3" type="ORF">EV672_10516</name>
</gene>
<dbReference type="GO" id="GO:0120147">
    <property type="term" value="F:formylglycine-generating oxidase activity"/>
    <property type="evidence" value="ECO:0007669"/>
    <property type="project" value="TreeGrafter"/>
</dbReference>
<keyword evidence="4" id="KW-1185">Reference proteome</keyword>
<dbReference type="Gene3D" id="3.90.1580.10">
    <property type="entry name" value="paralog of FGE (formylglycine-generating enzyme)"/>
    <property type="match status" value="1"/>
</dbReference>
<accession>A0A4R6R9Z6</accession>